<dbReference type="SUPFAM" id="SSF53474">
    <property type="entry name" value="alpha/beta-Hydrolases"/>
    <property type="match status" value="1"/>
</dbReference>
<dbReference type="InterPro" id="IPR029058">
    <property type="entry name" value="AB_hydrolase_fold"/>
</dbReference>
<comment type="caution">
    <text evidence="1">The sequence shown here is derived from an EMBL/GenBank/DDBJ whole genome shotgun (WGS) entry which is preliminary data.</text>
</comment>
<protein>
    <recommendedName>
        <fullName evidence="3">Alpha/beta hydrolase</fullName>
    </recommendedName>
</protein>
<proteinExistence type="predicted"/>
<name>A0ABX9PYS1_9GAMM</name>
<evidence type="ECO:0000313" key="2">
    <source>
        <dbReference type="Proteomes" id="UP000284853"/>
    </source>
</evidence>
<sequence>MNELIFKNKKYVYEQYGNNSLLVILNTHNQGEKYFGYASLTKSPKSDLLFITDPNNSYYLDDDNGETYKELLINISEKYDKKRITIFGTSMAGYAALYFGSQLGFNIITSNPQIDLDVSFEISWPNLRETLSKIENKISLKTFISGNYRGGNIFIIYGQHRMDIANYKLFCEIDFGEKIIIKKHINSIEHGFFLRLETLHEIQFLLENIENSIEYNIPEF</sequence>
<evidence type="ECO:0008006" key="3">
    <source>
        <dbReference type="Google" id="ProtNLM"/>
    </source>
</evidence>
<dbReference type="RefSeq" id="WP_120349685.1">
    <property type="nucleotide sequence ID" value="NZ_NSDJ01000001.1"/>
</dbReference>
<accession>A0ABX9PYS1</accession>
<gene>
    <name evidence="1" type="ORF">CKQ54_17540</name>
</gene>
<evidence type="ECO:0000313" key="1">
    <source>
        <dbReference type="EMBL" id="RKF70070.1"/>
    </source>
</evidence>
<dbReference type="EMBL" id="NSDJ01000001">
    <property type="protein sequence ID" value="RKF70070.1"/>
    <property type="molecule type" value="Genomic_DNA"/>
</dbReference>
<keyword evidence="2" id="KW-1185">Reference proteome</keyword>
<dbReference type="GeneID" id="302710614"/>
<organism evidence="1 2">
    <name type="scientific">Rahnella variigena</name>
    <dbReference type="NCBI Taxonomy" id="574964"/>
    <lineage>
        <taxon>Bacteria</taxon>
        <taxon>Pseudomonadati</taxon>
        <taxon>Pseudomonadota</taxon>
        <taxon>Gammaproteobacteria</taxon>
        <taxon>Enterobacterales</taxon>
        <taxon>Yersiniaceae</taxon>
        <taxon>Rahnella</taxon>
    </lineage>
</organism>
<reference evidence="1 2" key="1">
    <citation type="submission" date="2017-08" db="EMBL/GenBank/DDBJ databases">
        <title>Comparative genomics of bacteria isolated from necrotic lesions of AOD affected trees.</title>
        <authorList>
            <person name="Doonan J."/>
            <person name="Denman S."/>
            <person name="Mcdonald J.E."/>
        </authorList>
    </citation>
    <scope>NUCLEOTIDE SEQUENCE [LARGE SCALE GENOMIC DNA]</scope>
    <source>
        <strain evidence="1 2">CIP 105588</strain>
    </source>
</reference>
<dbReference type="Proteomes" id="UP000284853">
    <property type="component" value="Unassembled WGS sequence"/>
</dbReference>